<name>A0ABQ1ZR02_9BACL</name>
<dbReference type="EMBL" id="BMDD01000002">
    <property type="protein sequence ID" value="GGH76075.1"/>
    <property type="molecule type" value="Genomic_DNA"/>
</dbReference>
<evidence type="ECO:0000256" key="1">
    <source>
        <dbReference type="SAM" id="MobiDB-lite"/>
    </source>
</evidence>
<feature type="compositionally biased region" description="Polar residues" evidence="1">
    <location>
        <begin position="96"/>
        <end position="106"/>
    </location>
</feature>
<keyword evidence="4" id="KW-1185">Reference proteome</keyword>
<dbReference type="Proteomes" id="UP000605427">
    <property type="component" value="Unassembled WGS sequence"/>
</dbReference>
<proteinExistence type="predicted"/>
<feature type="compositionally biased region" description="Polar residues" evidence="1">
    <location>
        <begin position="119"/>
        <end position="151"/>
    </location>
</feature>
<feature type="region of interest" description="Disordered" evidence="1">
    <location>
        <begin position="72"/>
        <end position="166"/>
    </location>
</feature>
<dbReference type="RefSeq" id="WP_229714120.1">
    <property type="nucleotide sequence ID" value="NZ_BMDD01000002.1"/>
</dbReference>
<comment type="caution">
    <text evidence="3">The sequence shown here is derived from an EMBL/GenBank/DDBJ whole genome shotgun (WGS) entry which is preliminary data.</text>
</comment>
<dbReference type="Pfam" id="PF07486">
    <property type="entry name" value="Hydrolase_2"/>
    <property type="match status" value="1"/>
</dbReference>
<gene>
    <name evidence="3" type="ORF">GCM10007362_17770</name>
</gene>
<dbReference type="InterPro" id="IPR042047">
    <property type="entry name" value="SleB_dom1"/>
</dbReference>
<organism evidence="3 4">
    <name type="scientific">Saccharibacillus endophyticus</name>
    <dbReference type="NCBI Taxonomy" id="2060666"/>
    <lineage>
        <taxon>Bacteria</taxon>
        <taxon>Bacillati</taxon>
        <taxon>Bacillota</taxon>
        <taxon>Bacilli</taxon>
        <taxon>Bacillales</taxon>
        <taxon>Paenibacillaceae</taxon>
        <taxon>Saccharibacillus</taxon>
    </lineage>
</organism>
<protein>
    <recommendedName>
        <fullName evidence="2">Cell wall hydrolase SleB domain-containing protein</fullName>
    </recommendedName>
</protein>
<feature type="compositionally biased region" description="Low complexity" evidence="1">
    <location>
        <begin position="152"/>
        <end position="163"/>
    </location>
</feature>
<evidence type="ECO:0000313" key="3">
    <source>
        <dbReference type="EMBL" id="GGH76075.1"/>
    </source>
</evidence>
<reference evidence="4" key="1">
    <citation type="journal article" date="2019" name="Int. J. Syst. Evol. Microbiol.">
        <title>The Global Catalogue of Microorganisms (GCM) 10K type strain sequencing project: providing services to taxonomists for standard genome sequencing and annotation.</title>
        <authorList>
            <consortium name="The Broad Institute Genomics Platform"/>
            <consortium name="The Broad Institute Genome Sequencing Center for Infectious Disease"/>
            <person name="Wu L."/>
            <person name="Ma J."/>
        </authorList>
    </citation>
    <scope>NUCLEOTIDE SEQUENCE [LARGE SCALE GENOMIC DNA]</scope>
    <source>
        <strain evidence="4">CCM 8702</strain>
    </source>
</reference>
<dbReference type="Gene3D" id="1.10.10.2520">
    <property type="entry name" value="Cell wall hydrolase SleB, domain 1"/>
    <property type="match status" value="1"/>
</dbReference>
<dbReference type="InterPro" id="IPR011105">
    <property type="entry name" value="Cell_wall_hydrolase_SleB"/>
</dbReference>
<evidence type="ECO:0000259" key="2">
    <source>
        <dbReference type="Pfam" id="PF07486"/>
    </source>
</evidence>
<feature type="domain" description="Cell wall hydrolase SleB" evidence="2">
    <location>
        <begin position="231"/>
        <end position="332"/>
    </location>
</feature>
<accession>A0ABQ1ZR02</accession>
<evidence type="ECO:0000313" key="4">
    <source>
        <dbReference type="Proteomes" id="UP000605427"/>
    </source>
</evidence>
<sequence>MEQLKNNRWVVLLVGVILIFVCAGTVWAVNGVRPSYAEAAEVTSAGMGACELTDVVIENALHPEFKARTAAWTQHEGQKVGSSANKQQSDHKSAAQEKSVSGQKTASEQKSVSKQKSENPTTAASKTTQKETTSNVSNQKKSTQEKATSTPVSAQKSASAAQVDSKKESAAKAQTAAAKESAKSLTPPTQLFFTRTALLSQDQASQATWTYDLSNEDLLLLERIVMAEAEGEPYAGKVAVANVVLNRLRSANFPDTVRKVIYQRYQFSPVQNGRFDRVAPSEDSVKAVAEALNGRKEVPDDTYYFVSISLATDMTIPNTRTPVKKIGHHTFFK</sequence>